<dbReference type="Proteomes" id="UP001058003">
    <property type="component" value="Chromosome"/>
</dbReference>
<evidence type="ECO:0000313" key="3">
    <source>
        <dbReference type="EMBL" id="UWZ51832.1"/>
    </source>
</evidence>
<dbReference type="Pfam" id="PF00668">
    <property type="entry name" value="Condensation"/>
    <property type="match status" value="1"/>
</dbReference>
<dbReference type="AlphaFoldDB" id="A0A9Q9ID39"/>
<keyword evidence="4" id="KW-1185">Reference proteome</keyword>
<dbReference type="GO" id="GO:0043041">
    <property type="term" value="P:amino acid activation for nonribosomal peptide biosynthetic process"/>
    <property type="evidence" value="ECO:0007669"/>
    <property type="project" value="TreeGrafter"/>
</dbReference>
<dbReference type="InterPro" id="IPR001242">
    <property type="entry name" value="Condensation_dom"/>
</dbReference>
<dbReference type="GO" id="GO:0008610">
    <property type="term" value="P:lipid biosynthetic process"/>
    <property type="evidence" value="ECO:0007669"/>
    <property type="project" value="UniProtKB-ARBA"/>
</dbReference>
<feature type="region of interest" description="Disordered" evidence="1">
    <location>
        <begin position="253"/>
        <end position="272"/>
    </location>
</feature>
<dbReference type="PANTHER" id="PTHR45527">
    <property type="entry name" value="NONRIBOSOMAL PEPTIDE SYNTHETASE"/>
    <property type="match status" value="1"/>
</dbReference>
<dbReference type="GO" id="GO:0003824">
    <property type="term" value="F:catalytic activity"/>
    <property type="evidence" value="ECO:0007669"/>
    <property type="project" value="InterPro"/>
</dbReference>
<dbReference type="KEGG" id="daur:Daura_34645"/>
<dbReference type="GO" id="GO:0005737">
    <property type="term" value="C:cytoplasm"/>
    <property type="evidence" value="ECO:0007669"/>
    <property type="project" value="TreeGrafter"/>
</dbReference>
<protein>
    <submittedName>
        <fullName evidence="3">Condensation protein</fullName>
    </submittedName>
</protein>
<evidence type="ECO:0000256" key="1">
    <source>
        <dbReference type="SAM" id="MobiDB-lite"/>
    </source>
</evidence>
<dbReference type="InterPro" id="IPR023213">
    <property type="entry name" value="CAT-like_dom_sf"/>
</dbReference>
<dbReference type="GO" id="GO:0031177">
    <property type="term" value="F:phosphopantetheine binding"/>
    <property type="evidence" value="ECO:0007669"/>
    <property type="project" value="TreeGrafter"/>
</dbReference>
<evidence type="ECO:0000313" key="4">
    <source>
        <dbReference type="Proteomes" id="UP001058003"/>
    </source>
</evidence>
<dbReference type="SUPFAM" id="SSF52777">
    <property type="entry name" value="CoA-dependent acyltransferases"/>
    <property type="match status" value="2"/>
</dbReference>
<feature type="region of interest" description="Disordered" evidence="1">
    <location>
        <begin position="1"/>
        <end position="35"/>
    </location>
</feature>
<accession>A0A9Q9ID39</accession>
<dbReference type="EMBL" id="CP073767">
    <property type="protein sequence ID" value="UWZ51832.1"/>
    <property type="molecule type" value="Genomic_DNA"/>
</dbReference>
<reference evidence="3" key="1">
    <citation type="submission" date="2021-04" db="EMBL/GenBank/DDBJ databases">
        <title>Dactylosporangium aurantiacum NRRL B-8018 full assembly.</title>
        <authorList>
            <person name="Hartkoorn R.C."/>
            <person name="Beaudoing E."/>
            <person name="Hot D."/>
        </authorList>
    </citation>
    <scope>NUCLEOTIDE SEQUENCE</scope>
    <source>
        <strain evidence="3">NRRL B-8018</strain>
    </source>
</reference>
<sequence length="493" mass="52617">MKVPPRQGRRPPGPAPPIDTAGAPAPRSRLGEGGRESLVDNRTSHVIVAFHGDGGGTEELTWGQRDVWDLMRRTGRTMNIGGTVPAAEGETVERVAAVLRLLMSRHQALRTRLSLVDGEPPRQVVSTGGEIALEVLDAAGDPAEAAEQVRVRYQTTAFDPCTQWPVRMAVVRAGGTPTHIVVMYYHVVVDGFGINAIVRDLANLDPAAGVATVPVQGTGPLELARQQRTPAALRASAQSLRYWHRQLLRIPPADPPSADPRAGGLPSGGGAPGGVPGQPRFWEVVCGSPATALAVRRVSARTRVASGPVLLAAYAVATAHLTGSTTAVVQVIVSNRFRPGFAEAVGSLRQFGLCVIDVTGPFDAVVARAWSAAIGAYKHGYYDPVAHRELTAGRDLSCYLNDRRAEDRDEGAGPVPTEDDVRAARDATTVRWGVREDTYDGALYLHVEDDANYSLWGDTHRFAPEAVERCARDVETVLVEAALDLVTVPAAPR</sequence>
<dbReference type="PANTHER" id="PTHR45527:SF1">
    <property type="entry name" value="FATTY ACID SYNTHASE"/>
    <property type="match status" value="1"/>
</dbReference>
<dbReference type="Gene3D" id="3.30.559.10">
    <property type="entry name" value="Chloramphenicol acetyltransferase-like domain"/>
    <property type="match status" value="1"/>
</dbReference>
<name>A0A9Q9ID39_9ACTN</name>
<dbReference type="OrthoDB" id="5194982at2"/>
<dbReference type="GO" id="GO:0044550">
    <property type="term" value="P:secondary metabolite biosynthetic process"/>
    <property type="evidence" value="ECO:0007669"/>
    <property type="project" value="TreeGrafter"/>
</dbReference>
<proteinExistence type="predicted"/>
<organism evidence="3 4">
    <name type="scientific">Dactylosporangium aurantiacum</name>
    <dbReference type="NCBI Taxonomy" id="35754"/>
    <lineage>
        <taxon>Bacteria</taxon>
        <taxon>Bacillati</taxon>
        <taxon>Actinomycetota</taxon>
        <taxon>Actinomycetes</taxon>
        <taxon>Micromonosporales</taxon>
        <taxon>Micromonosporaceae</taxon>
        <taxon>Dactylosporangium</taxon>
    </lineage>
</organism>
<evidence type="ECO:0000259" key="2">
    <source>
        <dbReference type="Pfam" id="PF00668"/>
    </source>
</evidence>
<dbReference type="Gene3D" id="3.30.559.30">
    <property type="entry name" value="Nonribosomal peptide synthetase, condensation domain"/>
    <property type="match status" value="1"/>
</dbReference>
<feature type="domain" description="Condensation" evidence="2">
    <location>
        <begin position="90"/>
        <end position="346"/>
    </location>
</feature>
<gene>
    <name evidence="3" type="ORF">Daura_34645</name>
</gene>